<comment type="caution">
    <text evidence="2">The sequence shown here is derived from an EMBL/GenBank/DDBJ whole genome shotgun (WGS) entry which is preliminary data.</text>
</comment>
<keyword evidence="3" id="KW-1185">Reference proteome</keyword>
<keyword evidence="1" id="KW-0732">Signal</keyword>
<protein>
    <recommendedName>
        <fullName evidence="4">Secreted protein</fullName>
    </recommendedName>
</protein>
<feature type="chain" id="PRO_5040179767" description="Secreted protein" evidence="1">
    <location>
        <begin position="25"/>
        <end position="131"/>
    </location>
</feature>
<organism evidence="2 3">
    <name type="scientific">Amylocarpus encephaloides</name>
    <dbReference type="NCBI Taxonomy" id="45428"/>
    <lineage>
        <taxon>Eukaryota</taxon>
        <taxon>Fungi</taxon>
        <taxon>Dikarya</taxon>
        <taxon>Ascomycota</taxon>
        <taxon>Pezizomycotina</taxon>
        <taxon>Leotiomycetes</taxon>
        <taxon>Helotiales</taxon>
        <taxon>Helotiales incertae sedis</taxon>
        <taxon>Amylocarpus</taxon>
    </lineage>
</organism>
<evidence type="ECO:0008006" key="4">
    <source>
        <dbReference type="Google" id="ProtNLM"/>
    </source>
</evidence>
<gene>
    <name evidence="2" type="ORF">BJ875DRAFT_468677</name>
</gene>
<feature type="signal peptide" evidence="1">
    <location>
        <begin position="1"/>
        <end position="24"/>
    </location>
</feature>
<name>A0A9P7YDI4_9HELO</name>
<dbReference type="Proteomes" id="UP000824998">
    <property type="component" value="Unassembled WGS sequence"/>
</dbReference>
<evidence type="ECO:0000313" key="3">
    <source>
        <dbReference type="Proteomes" id="UP000824998"/>
    </source>
</evidence>
<dbReference type="AlphaFoldDB" id="A0A9P7YDI4"/>
<proteinExistence type="predicted"/>
<reference evidence="2" key="1">
    <citation type="journal article" date="2021" name="IMA Fungus">
        <title>Genomic characterization of three marine fungi, including Emericellopsis atlantica sp. nov. with signatures of a generalist lifestyle and marine biomass degradation.</title>
        <authorList>
            <person name="Hagestad O.C."/>
            <person name="Hou L."/>
            <person name="Andersen J.H."/>
            <person name="Hansen E.H."/>
            <person name="Altermark B."/>
            <person name="Li C."/>
            <person name="Kuhnert E."/>
            <person name="Cox R.J."/>
            <person name="Crous P.W."/>
            <person name="Spatafora J.W."/>
            <person name="Lail K."/>
            <person name="Amirebrahimi M."/>
            <person name="Lipzen A."/>
            <person name="Pangilinan J."/>
            <person name="Andreopoulos W."/>
            <person name="Hayes R.D."/>
            <person name="Ng V."/>
            <person name="Grigoriev I.V."/>
            <person name="Jackson S.A."/>
            <person name="Sutton T.D.S."/>
            <person name="Dobson A.D.W."/>
            <person name="Rama T."/>
        </authorList>
    </citation>
    <scope>NUCLEOTIDE SEQUENCE</scope>
    <source>
        <strain evidence="2">TRa018bII</strain>
    </source>
</reference>
<sequence>MDPGFHPAYTLYAIVLTLLRPALLLCPQTLPPSPLFSPSLFCVASLCFSPTSKPSLESLGASFCPSFSTSSTGAPSATALSFPSGNSPLTRYFFLAYSSWHLCSRGFTCVADFVSCRRTVASWDIVYEFLR</sequence>
<evidence type="ECO:0000256" key="1">
    <source>
        <dbReference type="SAM" id="SignalP"/>
    </source>
</evidence>
<accession>A0A9P7YDI4</accession>
<dbReference type="EMBL" id="MU251584">
    <property type="protein sequence ID" value="KAG9231739.1"/>
    <property type="molecule type" value="Genomic_DNA"/>
</dbReference>
<evidence type="ECO:0000313" key="2">
    <source>
        <dbReference type="EMBL" id="KAG9231739.1"/>
    </source>
</evidence>